<dbReference type="PANTHER" id="PTHR39961:SF1">
    <property type="entry name" value="DUF458 DOMAIN-CONTAINING PROTEIN"/>
    <property type="match status" value="1"/>
</dbReference>
<dbReference type="STRING" id="36842.SAMN02194393_01093"/>
<organism evidence="1 2">
    <name type="scientific">Maledivibacter halophilus</name>
    <dbReference type="NCBI Taxonomy" id="36842"/>
    <lineage>
        <taxon>Bacteria</taxon>
        <taxon>Bacillati</taxon>
        <taxon>Bacillota</taxon>
        <taxon>Clostridia</taxon>
        <taxon>Peptostreptococcales</taxon>
        <taxon>Caminicellaceae</taxon>
        <taxon>Maledivibacter</taxon>
    </lineage>
</organism>
<dbReference type="AlphaFoldDB" id="A0A1T5JD19"/>
<accession>A0A1T5JD19</accession>
<dbReference type="Pfam" id="PF04308">
    <property type="entry name" value="RNaseH_like"/>
    <property type="match status" value="1"/>
</dbReference>
<gene>
    <name evidence="1" type="ORF">SAMN02194393_01093</name>
</gene>
<dbReference type="RefSeq" id="WP_208984991.1">
    <property type="nucleotide sequence ID" value="NZ_FUZT01000002.1"/>
</dbReference>
<sequence>MNNKEVHYLNKMLFSNSTKHNMTFDEVFNNILNFIGKEPTAFYKLAIGTDSHVKSFTRFISAIHVHRIGLDGIGKGAWGCIKEYTVPRRINSLREKISIETSLTQELLFLFDYKYISQILDILIPYAEKGADFTLEAHLDIGAKGATREFISEMMGRFTGMGIEAKIKPDSYAASSYADRYTK</sequence>
<dbReference type="InterPro" id="IPR007405">
    <property type="entry name" value="Phage_KVP40_Orf299"/>
</dbReference>
<dbReference type="PANTHER" id="PTHR39961">
    <property type="entry name" value="HYPOTHETICAL CYTOSOLIC PROTEIN"/>
    <property type="match status" value="1"/>
</dbReference>
<evidence type="ECO:0000313" key="1">
    <source>
        <dbReference type="EMBL" id="SKC49138.1"/>
    </source>
</evidence>
<proteinExistence type="predicted"/>
<dbReference type="Proteomes" id="UP000190285">
    <property type="component" value="Unassembled WGS sequence"/>
</dbReference>
<keyword evidence="2" id="KW-1185">Reference proteome</keyword>
<protein>
    <submittedName>
        <fullName evidence="1">Uncharacterized protein</fullName>
    </submittedName>
</protein>
<reference evidence="1 2" key="1">
    <citation type="submission" date="2017-02" db="EMBL/GenBank/DDBJ databases">
        <authorList>
            <person name="Peterson S.W."/>
        </authorList>
    </citation>
    <scope>NUCLEOTIDE SEQUENCE [LARGE SCALE GENOMIC DNA]</scope>
    <source>
        <strain evidence="1 2">M1</strain>
    </source>
</reference>
<dbReference type="EMBL" id="FUZT01000002">
    <property type="protein sequence ID" value="SKC49138.1"/>
    <property type="molecule type" value="Genomic_DNA"/>
</dbReference>
<evidence type="ECO:0000313" key="2">
    <source>
        <dbReference type="Proteomes" id="UP000190285"/>
    </source>
</evidence>
<name>A0A1T5JD19_9FIRM</name>